<keyword evidence="1" id="KW-0812">Transmembrane</keyword>
<protein>
    <recommendedName>
        <fullName evidence="4">DUF2812 domain-containing protein</fullName>
    </recommendedName>
</protein>
<dbReference type="Pfam" id="PF11193">
    <property type="entry name" value="DUF2812"/>
    <property type="match status" value="1"/>
</dbReference>
<sequence length="166" mass="20002">MTVKRFKIFLASSVDKEEQWLTDMSRQGFHFKKYGLFTYTFDENPNESYVYQIDFRDANEEYMQLCKDAGWQYVDSALKQFHYFRTEANESGVKKIYSDGESVKETFQRMMKFYLILFIIFLTSQIGLFLTWKGQLTQIIMTVIIMLVILLYLYVFISLKRKIDFY</sequence>
<dbReference type="Proteomes" id="UP001549104">
    <property type="component" value="Unassembled WGS sequence"/>
</dbReference>
<evidence type="ECO:0000313" key="3">
    <source>
        <dbReference type="Proteomes" id="UP001549104"/>
    </source>
</evidence>
<evidence type="ECO:0000256" key="1">
    <source>
        <dbReference type="SAM" id="Phobius"/>
    </source>
</evidence>
<keyword evidence="1" id="KW-0472">Membrane</keyword>
<name>A0ABV2KEF4_SPOPS</name>
<gene>
    <name evidence="2" type="ORF">ABIC55_004611</name>
</gene>
<evidence type="ECO:0000313" key="2">
    <source>
        <dbReference type="EMBL" id="MET3659471.1"/>
    </source>
</evidence>
<comment type="caution">
    <text evidence="2">The sequence shown here is derived from an EMBL/GenBank/DDBJ whole genome shotgun (WGS) entry which is preliminary data.</text>
</comment>
<organism evidence="2 3">
    <name type="scientific">Sporosarcina psychrophila</name>
    <name type="common">Bacillus psychrophilus</name>
    <dbReference type="NCBI Taxonomy" id="1476"/>
    <lineage>
        <taxon>Bacteria</taxon>
        <taxon>Bacillati</taxon>
        <taxon>Bacillota</taxon>
        <taxon>Bacilli</taxon>
        <taxon>Bacillales</taxon>
        <taxon>Caryophanaceae</taxon>
        <taxon>Sporosarcina</taxon>
    </lineage>
</organism>
<evidence type="ECO:0008006" key="4">
    <source>
        <dbReference type="Google" id="ProtNLM"/>
    </source>
</evidence>
<dbReference type="EMBL" id="JBEPME010000011">
    <property type="protein sequence ID" value="MET3659471.1"/>
    <property type="molecule type" value="Genomic_DNA"/>
</dbReference>
<accession>A0ABV2KEF4</accession>
<reference evidence="2 3" key="1">
    <citation type="submission" date="2024-06" db="EMBL/GenBank/DDBJ databases">
        <title>Sorghum-associated microbial communities from plants grown in Nebraska, USA.</title>
        <authorList>
            <person name="Schachtman D."/>
        </authorList>
    </citation>
    <scope>NUCLEOTIDE SEQUENCE [LARGE SCALE GENOMIC DNA]</scope>
    <source>
        <strain evidence="2 3">1288</strain>
    </source>
</reference>
<dbReference type="InterPro" id="IPR021359">
    <property type="entry name" value="DUF2812"/>
</dbReference>
<keyword evidence="1" id="KW-1133">Transmembrane helix</keyword>
<feature type="transmembrane region" description="Helical" evidence="1">
    <location>
        <begin position="138"/>
        <end position="157"/>
    </location>
</feature>
<dbReference type="RefSeq" id="WP_067205511.1">
    <property type="nucleotide sequence ID" value="NZ_CP014616.1"/>
</dbReference>
<feature type="transmembrane region" description="Helical" evidence="1">
    <location>
        <begin position="113"/>
        <end position="132"/>
    </location>
</feature>
<proteinExistence type="predicted"/>
<keyword evidence="3" id="KW-1185">Reference proteome</keyword>